<protein>
    <submittedName>
        <fullName evidence="1">Uncharacterized protein</fullName>
    </submittedName>
</protein>
<keyword evidence="2" id="KW-1185">Reference proteome</keyword>
<dbReference type="EMBL" id="VSRR010002467">
    <property type="protein sequence ID" value="MPC31587.1"/>
    <property type="molecule type" value="Genomic_DNA"/>
</dbReference>
<organism evidence="1 2">
    <name type="scientific">Portunus trituberculatus</name>
    <name type="common">Swimming crab</name>
    <name type="synonym">Neptunus trituberculatus</name>
    <dbReference type="NCBI Taxonomy" id="210409"/>
    <lineage>
        <taxon>Eukaryota</taxon>
        <taxon>Metazoa</taxon>
        <taxon>Ecdysozoa</taxon>
        <taxon>Arthropoda</taxon>
        <taxon>Crustacea</taxon>
        <taxon>Multicrustacea</taxon>
        <taxon>Malacostraca</taxon>
        <taxon>Eumalacostraca</taxon>
        <taxon>Eucarida</taxon>
        <taxon>Decapoda</taxon>
        <taxon>Pleocyemata</taxon>
        <taxon>Brachyura</taxon>
        <taxon>Eubrachyura</taxon>
        <taxon>Portunoidea</taxon>
        <taxon>Portunidae</taxon>
        <taxon>Portuninae</taxon>
        <taxon>Portunus</taxon>
    </lineage>
</organism>
<gene>
    <name evidence="1" type="ORF">E2C01_024884</name>
</gene>
<evidence type="ECO:0000313" key="2">
    <source>
        <dbReference type="Proteomes" id="UP000324222"/>
    </source>
</evidence>
<dbReference type="Proteomes" id="UP000324222">
    <property type="component" value="Unassembled WGS sequence"/>
</dbReference>
<reference evidence="1 2" key="1">
    <citation type="submission" date="2019-05" db="EMBL/GenBank/DDBJ databases">
        <title>Another draft genome of Portunus trituberculatus and its Hox gene families provides insights of decapod evolution.</title>
        <authorList>
            <person name="Jeong J.-H."/>
            <person name="Song I."/>
            <person name="Kim S."/>
            <person name="Choi T."/>
            <person name="Kim D."/>
            <person name="Ryu S."/>
            <person name="Kim W."/>
        </authorList>
    </citation>
    <scope>NUCLEOTIDE SEQUENCE [LARGE SCALE GENOMIC DNA]</scope>
    <source>
        <tissue evidence="1">Muscle</tissue>
    </source>
</reference>
<accession>A0A5B7EE40</accession>
<name>A0A5B7EE40_PORTR</name>
<sequence>MTPPCQADANAGLQHLARRATARPRRVIRSSGVDVKGWVAVSLVITHSRICFLAGQAAAPLIRPKRRCQGRVPSVSSPTCFYVYFSREAAPRNGARHQEERSAVGRDGANLGAVMDTPGHGAPPLGQQVHIPTPKIPPGAVSYSSRCHLARYAT</sequence>
<evidence type="ECO:0000313" key="1">
    <source>
        <dbReference type="EMBL" id="MPC31587.1"/>
    </source>
</evidence>
<comment type="caution">
    <text evidence="1">The sequence shown here is derived from an EMBL/GenBank/DDBJ whole genome shotgun (WGS) entry which is preliminary data.</text>
</comment>
<proteinExistence type="predicted"/>
<dbReference type="AlphaFoldDB" id="A0A5B7EE40"/>